<dbReference type="InterPro" id="IPR017452">
    <property type="entry name" value="GPCR_Rhodpsn_7TM"/>
</dbReference>
<dbReference type="Proteomes" id="UP000596742">
    <property type="component" value="Unassembled WGS sequence"/>
</dbReference>
<dbReference type="GO" id="GO:0016020">
    <property type="term" value="C:membrane"/>
    <property type="evidence" value="ECO:0007669"/>
    <property type="project" value="UniProtKB-SubCell"/>
</dbReference>
<dbReference type="SUPFAM" id="SSF81321">
    <property type="entry name" value="Family A G protein-coupled receptor-like"/>
    <property type="match status" value="2"/>
</dbReference>
<feature type="domain" description="G-protein coupled receptors family 1 profile" evidence="6">
    <location>
        <begin position="28"/>
        <end position="263"/>
    </location>
</feature>
<comment type="subcellular location">
    <subcellularLocation>
        <location evidence="1">Membrane</location>
    </subcellularLocation>
</comment>
<dbReference type="InterPro" id="IPR052954">
    <property type="entry name" value="GPCR-Ligand_Int"/>
</dbReference>
<dbReference type="EMBL" id="UYJE01010247">
    <property type="protein sequence ID" value="VDI81257.1"/>
    <property type="molecule type" value="Genomic_DNA"/>
</dbReference>
<dbReference type="Gene3D" id="1.20.1070.10">
    <property type="entry name" value="Rhodopsin 7-helix transmembrane proteins"/>
    <property type="match status" value="2"/>
</dbReference>
<dbReference type="GO" id="GO:0004930">
    <property type="term" value="F:G protein-coupled receptor activity"/>
    <property type="evidence" value="ECO:0007669"/>
    <property type="project" value="InterPro"/>
</dbReference>
<evidence type="ECO:0000256" key="4">
    <source>
        <dbReference type="ARBA" id="ARBA00023136"/>
    </source>
</evidence>
<keyword evidence="4 5" id="KW-0472">Membrane</keyword>
<dbReference type="AlphaFoldDB" id="A0A8B6HM34"/>
<evidence type="ECO:0000256" key="3">
    <source>
        <dbReference type="ARBA" id="ARBA00022989"/>
    </source>
</evidence>
<feature type="transmembrane region" description="Helical" evidence="5">
    <location>
        <begin position="246"/>
        <end position="267"/>
    </location>
</feature>
<sequence>MLFILYARTPFWINIVAGPTIAYLSILMNIIVFVALFHKKIRTPTTVLMQGLALADGLTALCTYGFEPFFSLYYERIGNDTHMHHEYYDLKEMKRLVGLKFPYCVMHYCLTNLGDTFHLVSILLTTSLGFQKLLAVACPIWSKTQINERKSFIVCGTSFLFSLVVNIPRLFVINFTSGKEGETCLVSKPHKAIQEYTLAYYPIVNAIILVGAVVTMLISTCYIIFTLCRRKRVRGHATVSRAEKKSCILIVCVMVVFSLAELPRIYISSTLFGTYRSNLDTKSIVLHKTKTELSQRFETCFIQIKVPKSSCNSTINKLFFENLDKQYLLSWYQLTGYLKGLTYKFQRIVTERYRRQLKRQLKGEYFKYLVDVLVDYFGLYSSKMKDIKHFLFDYVAKGYCLKRSTVRLLAYRILRCRVFLKDAPGFVLGSSPYSEPMNYIVNSVWGQIDITLEHLKLYIEVLKLLMIIGCASNFLIYIVMSEKLREALKKTFKCREHQEERVDAIQMQTRG</sequence>
<dbReference type="PANTHER" id="PTHR46641">
    <property type="entry name" value="FMRFAMIDE RECEPTOR-RELATED"/>
    <property type="match status" value="1"/>
</dbReference>
<protein>
    <recommendedName>
        <fullName evidence="6">G-protein coupled receptors family 1 profile domain-containing protein</fullName>
    </recommendedName>
</protein>
<dbReference type="InterPro" id="IPR000276">
    <property type="entry name" value="GPCR_Rhodpsn"/>
</dbReference>
<feature type="transmembrane region" description="Helical" evidence="5">
    <location>
        <begin position="461"/>
        <end position="480"/>
    </location>
</feature>
<comment type="caution">
    <text evidence="7">The sequence shown here is derived from an EMBL/GenBank/DDBJ whole genome shotgun (WGS) entry which is preliminary data.</text>
</comment>
<evidence type="ECO:0000256" key="5">
    <source>
        <dbReference type="SAM" id="Phobius"/>
    </source>
</evidence>
<evidence type="ECO:0000256" key="2">
    <source>
        <dbReference type="ARBA" id="ARBA00022692"/>
    </source>
</evidence>
<feature type="transmembrane region" description="Helical" evidence="5">
    <location>
        <begin position="199"/>
        <end position="225"/>
    </location>
</feature>
<accession>A0A8B6HM34</accession>
<organism evidence="7 8">
    <name type="scientific">Mytilus galloprovincialis</name>
    <name type="common">Mediterranean mussel</name>
    <dbReference type="NCBI Taxonomy" id="29158"/>
    <lineage>
        <taxon>Eukaryota</taxon>
        <taxon>Metazoa</taxon>
        <taxon>Spiralia</taxon>
        <taxon>Lophotrochozoa</taxon>
        <taxon>Mollusca</taxon>
        <taxon>Bivalvia</taxon>
        <taxon>Autobranchia</taxon>
        <taxon>Pteriomorphia</taxon>
        <taxon>Mytilida</taxon>
        <taxon>Mytiloidea</taxon>
        <taxon>Mytilidae</taxon>
        <taxon>Mytilinae</taxon>
        <taxon>Mytilus</taxon>
    </lineage>
</organism>
<dbReference type="PROSITE" id="PS50262">
    <property type="entry name" value="G_PROTEIN_RECEP_F1_2"/>
    <property type="match status" value="1"/>
</dbReference>
<feature type="transmembrane region" description="Helical" evidence="5">
    <location>
        <begin position="12"/>
        <end position="35"/>
    </location>
</feature>
<keyword evidence="8" id="KW-1185">Reference proteome</keyword>
<name>A0A8B6HM34_MYTGA</name>
<proteinExistence type="predicted"/>
<dbReference type="PANTHER" id="PTHR46641:SF2">
    <property type="entry name" value="FMRFAMIDE RECEPTOR"/>
    <property type="match status" value="1"/>
</dbReference>
<reference evidence="7" key="1">
    <citation type="submission" date="2018-11" db="EMBL/GenBank/DDBJ databases">
        <authorList>
            <person name="Alioto T."/>
            <person name="Alioto T."/>
        </authorList>
    </citation>
    <scope>NUCLEOTIDE SEQUENCE</scope>
</reference>
<evidence type="ECO:0000256" key="1">
    <source>
        <dbReference type="ARBA" id="ARBA00004370"/>
    </source>
</evidence>
<dbReference type="Pfam" id="PF00001">
    <property type="entry name" value="7tm_1"/>
    <property type="match status" value="1"/>
</dbReference>
<evidence type="ECO:0000313" key="8">
    <source>
        <dbReference type="Proteomes" id="UP000596742"/>
    </source>
</evidence>
<evidence type="ECO:0000259" key="6">
    <source>
        <dbReference type="PROSITE" id="PS50262"/>
    </source>
</evidence>
<feature type="transmembrane region" description="Helical" evidence="5">
    <location>
        <begin position="152"/>
        <end position="171"/>
    </location>
</feature>
<dbReference type="OrthoDB" id="6178705at2759"/>
<gene>
    <name evidence="7" type="ORF">MGAL_10B035589</name>
</gene>
<keyword evidence="3 5" id="KW-1133">Transmembrane helix</keyword>
<keyword evidence="2 5" id="KW-0812">Transmembrane</keyword>
<evidence type="ECO:0000313" key="7">
    <source>
        <dbReference type="EMBL" id="VDI81257.1"/>
    </source>
</evidence>